<dbReference type="Gene3D" id="1.20.144.10">
    <property type="entry name" value="Phosphatidic acid phosphatase type 2/haloperoxidase"/>
    <property type="match status" value="1"/>
</dbReference>
<dbReference type="SUPFAM" id="SSF48317">
    <property type="entry name" value="Acid phosphatase/Vanadium-dependent haloperoxidase"/>
    <property type="match status" value="1"/>
</dbReference>
<dbReference type="InterPro" id="IPR036938">
    <property type="entry name" value="PAP2/HPO_sf"/>
</dbReference>
<feature type="transmembrane region" description="Helical" evidence="2">
    <location>
        <begin position="188"/>
        <end position="207"/>
    </location>
</feature>
<dbReference type="EMBL" id="VIUW01000002">
    <property type="protein sequence ID" value="TWD15929.1"/>
    <property type="molecule type" value="Genomic_DNA"/>
</dbReference>
<reference evidence="5 6" key="1">
    <citation type="submission" date="2019-06" db="EMBL/GenBank/DDBJ databases">
        <title>Sequencing the genomes of 1000 actinobacteria strains.</title>
        <authorList>
            <person name="Klenk H.-P."/>
        </authorList>
    </citation>
    <scope>NUCLEOTIDE SEQUENCE [LARGE SCALE GENOMIC DNA]</scope>
    <source>
        <strain evidence="5 6">DSM 18935</strain>
    </source>
</reference>
<feature type="transmembrane region" description="Helical" evidence="2">
    <location>
        <begin position="67"/>
        <end position="85"/>
    </location>
</feature>
<feature type="transmembrane region" description="Helical" evidence="2">
    <location>
        <begin position="132"/>
        <end position="153"/>
    </location>
</feature>
<dbReference type="Proteomes" id="UP000315628">
    <property type="component" value="Unassembled WGS sequence"/>
</dbReference>
<feature type="chain" id="PRO_5039130632" evidence="3">
    <location>
        <begin position="20"/>
        <end position="237"/>
    </location>
</feature>
<evidence type="ECO:0000256" key="1">
    <source>
        <dbReference type="SAM" id="MobiDB-lite"/>
    </source>
</evidence>
<evidence type="ECO:0000256" key="2">
    <source>
        <dbReference type="SAM" id="Phobius"/>
    </source>
</evidence>
<feature type="transmembrane region" description="Helical" evidence="2">
    <location>
        <begin position="160"/>
        <end position="182"/>
    </location>
</feature>
<keyword evidence="6" id="KW-1185">Reference proteome</keyword>
<feature type="signal peptide" evidence="3">
    <location>
        <begin position="1"/>
        <end position="19"/>
    </location>
</feature>
<dbReference type="SMART" id="SM00014">
    <property type="entry name" value="acidPPc"/>
    <property type="match status" value="1"/>
</dbReference>
<dbReference type="PANTHER" id="PTHR14969">
    <property type="entry name" value="SPHINGOSINE-1-PHOSPHATE PHOSPHOHYDROLASE"/>
    <property type="match status" value="1"/>
</dbReference>
<name>A0A560WE27_9MICO</name>
<keyword evidence="2" id="KW-0812">Transmembrane</keyword>
<dbReference type="AlphaFoldDB" id="A0A560WE27"/>
<gene>
    <name evidence="5" type="ORF">FB557_1468</name>
</gene>
<evidence type="ECO:0000259" key="4">
    <source>
        <dbReference type="SMART" id="SM00014"/>
    </source>
</evidence>
<sequence length="237" mass="24872">MARVLAALALMATAMVLTAAVGRQVVLASDRIMRWDADLVERTTATALARPWLVDALLVWSHLTEPWLLFTVLAIASGLLFWRGLVRRRALWVTPMGLAGWGLAIGCKYIVARPRPTPPEAITTAGGFSYPSGHATGSTIAMILTCVLIWPLARSVASRVLLVATAVTVVLLTCADRVFLGVHYLSDVVAGVVVGSAMTTAALLLVLRPRGSASPAGAVLTPGGRGAPGSGSTARRR</sequence>
<evidence type="ECO:0000313" key="6">
    <source>
        <dbReference type="Proteomes" id="UP000315628"/>
    </source>
</evidence>
<evidence type="ECO:0000256" key="3">
    <source>
        <dbReference type="SAM" id="SignalP"/>
    </source>
</evidence>
<dbReference type="Pfam" id="PF01569">
    <property type="entry name" value="PAP2"/>
    <property type="match status" value="1"/>
</dbReference>
<feature type="transmembrane region" description="Helical" evidence="2">
    <location>
        <begin position="92"/>
        <end position="112"/>
    </location>
</feature>
<accession>A0A560WE27</accession>
<keyword evidence="2" id="KW-1133">Transmembrane helix</keyword>
<comment type="caution">
    <text evidence="5">The sequence shown here is derived from an EMBL/GenBank/DDBJ whole genome shotgun (WGS) entry which is preliminary data.</text>
</comment>
<protein>
    <submittedName>
        <fullName evidence="5">Undecaprenyl-diphosphatase</fullName>
    </submittedName>
</protein>
<dbReference type="InterPro" id="IPR000326">
    <property type="entry name" value="PAP2/HPO"/>
</dbReference>
<keyword evidence="2" id="KW-0472">Membrane</keyword>
<organism evidence="5 6">
    <name type="scientific">Marihabitans asiaticum</name>
    <dbReference type="NCBI Taxonomy" id="415218"/>
    <lineage>
        <taxon>Bacteria</taxon>
        <taxon>Bacillati</taxon>
        <taxon>Actinomycetota</taxon>
        <taxon>Actinomycetes</taxon>
        <taxon>Micrococcales</taxon>
        <taxon>Intrasporangiaceae</taxon>
        <taxon>Marihabitans</taxon>
    </lineage>
</organism>
<proteinExistence type="predicted"/>
<feature type="region of interest" description="Disordered" evidence="1">
    <location>
        <begin position="217"/>
        <end position="237"/>
    </location>
</feature>
<feature type="domain" description="Phosphatidic acid phosphatase type 2/haloperoxidase" evidence="4">
    <location>
        <begin position="86"/>
        <end position="203"/>
    </location>
</feature>
<dbReference type="PANTHER" id="PTHR14969:SF13">
    <property type="entry name" value="AT30094P"/>
    <property type="match status" value="1"/>
</dbReference>
<keyword evidence="3" id="KW-0732">Signal</keyword>
<evidence type="ECO:0000313" key="5">
    <source>
        <dbReference type="EMBL" id="TWD15929.1"/>
    </source>
</evidence>